<dbReference type="GO" id="GO:0008270">
    <property type="term" value="F:zinc ion binding"/>
    <property type="evidence" value="ECO:0007669"/>
    <property type="project" value="UniProtKB-KW"/>
</dbReference>
<feature type="binding site" evidence="11">
    <location>
        <begin position="711"/>
        <end position="714"/>
    </location>
    <ligand>
        <name>GTP</name>
        <dbReference type="ChEBI" id="CHEBI:37565"/>
    </ligand>
</feature>
<evidence type="ECO:0000256" key="8">
    <source>
        <dbReference type="ARBA" id="ARBA00023224"/>
    </source>
</evidence>
<reference evidence="14" key="1">
    <citation type="submission" date="2023-03" db="EMBL/GenBank/DDBJ databases">
        <title>Chromosome-scale reference genome and RAD-based genetic map of yellow starthistle (Centaurea solstitialis) reveal putative structural variation and QTLs associated with invader traits.</title>
        <authorList>
            <person name="Reatini B."/>
            <person name="Cang F.A."/>
            <person name="Jiang Q."/>
            <person name="Mckibben M.T.W."/>
            <person name="Barker M.S."/>
            <person name="Rieseberg L.H."/>
            <person name="Dlugosch K.M."/>
        </authorList>
    </citation>
    <scope>NUCLEOTIDE SEQUENCE</scope>
    <source>
        <strain evidence="14">CAN-66</strain>
        <tissue evidence="14">Leaf</tissue>
    </source>
</reference>
<evidence type="ECO:0000256" key="11">
    <source>
        <dbReference type="PIRSR" id="PIRSR601019-1"/>
    </source>
</evidence>
<dbReference type="CDD" id="cd00066">
    <property type="entry name" value="G-alpha"/>
    <property type="match status" value="1"/>
</dbReference>
<evidence type="ECO:0000256" key="1">
    <source>
        <dbReference type="ARBA" id="ARBA00004123"/>
    </source>
</evidence>
<keyword evidence="15" id="KW-1185">Reference proteome</keyword>
<feature type="binding site" evidence="12">
    <location>
        <position position="602"/>
    </location>
    <ligand>
        <name>Mg(2+)</name>
        <dbReference type="ChEBI" id="CHEBI:18420"/>
    </ligand>
</feature>
<dbReference type="SUPFAM" id="SSF47895">
    <property type="entry name" value="Transducin (alpha subunit), insertion domain"/>
    <property type="match status" value="1"/>
</dbReference>
<evidence type="ECO:0000256" key="6">
    <source>
        <dbReference type="ARBA" id="ARBA00022837"/>
    </source>
</evidence>
<accession>A0AA38TF43</accession>
<evidence type="ECO:0000256" key="4">
    <source>
        <dbReference type="ARBA" id="ARBA00022771"/>
    </source>
</evidence>
<evidence type="ECO:0000256" key="12">
    <source>
        <dbReference type="PIRSR" id="PIRSR601019-2"/>
    </source>
</evidence>
<dbReference type="PROSITE" id="PS51882">
    <property type="entry name" value="G_ALPHA"/>
    <property type="match status" value="1"/>
</dbReference>
<dbReference type="GO" id="GO:0007188">
    <property type="term" value="P:adenylate cyclase-modulating G protein-coupled receptor signaling pathway"/>
    <property type="evidence" value="ECO:0007669"/>
    <property type="project" value="TreeGrafter"/>
</dbReference>
<dbReference type="GO" id="GO:0005634">
    <property type="term" value="C:nucleus"/>
    <property type="evidence" value="ECO:0007669"/>
    <property type="project" value="UniProtKB-SubCell"/>
</dbReference>
<keyword evidence="3 11" id="KW-0547">Nucleotide-binding</keyword>
<dbReference type="Pfam" id="PF00503">
    <property type="entry name" value="G-alpha"/>
    <property type="match status" value="1"/>
</dbReference>
<dbReference type="InterPro" id="IPR011025">
    <property type="entry name" value="GproteinA_insert"/>
</dbReference>
<comment type="caution">
    <text evidence="14">The sequence shown here is derived from an EMBL/GenBank/DDBJ whole genome shotgun (WGS) entry which is preliminary data.</text>
</comment>
<dbReference type="InterPro" id="IPR027417">
    <property type="entry name" value="P-loop_NTPase"/>
</dbReference>
<keyword evidence="7 11" id="KW-0342">GTP-binding</keyword>
<dbReference type="FunFam" id="1.10.400.10:FF:000005">
    <property type="entry name" value="Extra-large guanine nucleotide-binding protein 3"/>
    <property type="match status" value="1"/>
</dbReference>
<evidence type="ECO:0000256" key="5">
    <source>
        <dbReference type="ARBA" id="ARBA00022833"/>
    </source>
</evidence>
<keyword evidence="4" id="KW-0863">Zinc-finger</keyword>
<dbReference type="GO" id="GO:0003924">
    <property type="term" value="F:GTPase activity"/>
    <property type="evidence" value="ECO:0007669"/>
    <property type="project" value="InterPro"/>
</dbReference>
<dbReference type="PANTHER" id="PTHR10218:SF317">
    <property type="entry name" value="EXTRA-LARGE GUANINE NUCLEOTIDE-BINDING PROTEIN 3-LIKE"/>
    <property type="match status" value="1"/>
</dbReference>
<name>A0AA38TF43_9ASTR</name>
<evidence type="ECO:0000313" key="14">
    <source>
        <dbReference type="EMBL" id="KAJ9552871.1"/>
    </source>
</evidence>
<dbReference type="FunFam" id="3.40.50.300:FF:000692">
    <property type="entry name" value="Guanine nucleotide-binding protein subunit alpha"/>
    <property type="match status" value="1"/>
</dbReference>
<keyword evidence="8" id="KW-0807">Transducer</keyword>
<comment type="similarity">
    <text evidence="10">Belongs to the G-alpha family. XLG subfamily.</text>
</comment>
<dbReference type="GO" id="GO:0005834">
    <property type="term" value="C:heterotrimeric G-protein complex"/>
    <property type="evidence" value="ECO:0007669"/>
    <property type="project" value="TreeGrafter"/>
</dbReference>
<dbReference type="InterPro" id="IPR001019">
    <property type="entry name" value="Gprotein_alpha_su"/>
</dbReference>
<feature type="compositionally biased region" description="Basic and acidic residues" evidence="13">
    <location>
        <begin position="126"/>
        <end position="140"/>
    </location>
</feature>
<keyword evidence="12" id="KW-0460">Magnesium</keyword>
<dbReference type="SUPFAM" id="SSF52540">
    <property type="entry name" value="P-loop containing nucleoside triphosphate hydrolases"/>
    <property type="match status" value="1"/>
</dbReference>
<dbReference type="PRINTS" id="PR00318">
    <property type="entry name" value="GPROTEINA"/>
</dbReference>
<dbReference type="InterPro" id="IPR011011">
    <property type="entry name" value="Znf_FYVE_PHD"/>
</dbReference>
<dbReference type="GO" id="GO:0001664">
    <property type="term" value="F:G protein-coupled receptor binding"/>
    <property type="evidence" value="ECO:0007669"/>
    <property type="project" value="TreeGrafter"/>
</dbReference>
<evidence type="ECO:0000256" key="13">
    <source>
        <dbReference type="SAM" id="MobiDB-lite"/>
    </source>
</evidence>
<keyword evidence="5" id="KW-0862">Zinc</keyword>
<evidence type="ECO:0000313" key="15">
    <source>
        <dbReference type="Proteomes" id="UP001172457"/>
    </source>
</evidence>
<comment type="subcellular location">
    <subcellularLocation>
        <location evidence="1">Nucleus</location>
    </subcellularLocation>
</comment>
<dbReference type="SMART" id="SM00275">
    <property type="entry name" value="G_alpha"/>
    <property type="match status" value="1"/>
</dbReference>
<gene>
    <name evidence="14" type="ORF">OSB04_016916</name>
</gene>
<dbReference type="GO" id="GO:0005525">
    <property type="term" value="F:GTP binding"/>
    <property type="evidence" value="ECO:0007669"/>
    <property type="project" value="UniProtKB-KW"/>
</dbReference>
<feature type="region of interest" description="Disordered" evidence="13">
    <location>
        <begin position="112"/>
        <end position="154"/>
    </location>
</feature>
<evidence type="ECO:0000256" key="2">
    <source>
        <dbReference type="ARBA" id="ARBA00022723"/>
    </source>
</evidence>
<dbReference type="PANTHER" id="PTHR10218">
    <property type="entry name" value="GTP-BINDING PROTEIN ALPHA SUBUNIT"/>
    <property type="match status" value="1"/>
</dbReference>
<feature type="compositionally biased region" description="Acidic residues" evidence="13">
    <location>
        <begin position="116"/>
        <end position="125"/>
    </location>
</feature>
<keyword evidence="9" id="KW-0539">Nucleus</keyword>
<dbReference type="Gene3D" id="3.40.50.300">
    <property type="entry name" value="P-loop containing nucleotide triphosphate hydrolases"/>
    <property type="match status" value="1"/>
</dbReference>
<keyword evidence="2 12" id="KW-0479">Metal-binding</keyword>
<dbReference type="Proteomes" id="UP001172457">
    <property type="component" value="Chromosome 4"/>
</dbReference>
<proteinExistence type="inferred from homology"/>
<dbReference type="SUPFAM" id="SSF57903">
    <property type="entry name" value="FYVE/PHD zinc finger"/>
    <property type="match status" value="1"/>
</dbReference>
<evidence type="ECO:0000256" key="9">
    <source>
        <dbReference type="ARBA" id="ARBA00023242"/>
    </source>
</evidence>
<feature type="binding site" evidence="12">
    <location>
        <position position="431"/>
    </location>
    <ligand>
        <name>Mg(2+)</name>
        <dbReference type="ChEBI" id="CHEBI:18420"/>
    </ligand>
</feature>
<evidence type="ECO:0000256" key="10">
    <source>
        <dbReference type="ARBA" id="ARBA00060880"/>
    </source>
</evidence>
<sequence length="824" mass="94393">MTTDPDYVEQPSNNNNHWEDLLRRMLPAGAPFPDEDQLDFSISVQYQPPTHPYPTTIPIPILKNSTTFPKPTKKIPQNNPKFTTNFTNSIISPVSEQVSDQVSDKVSDVVSFDTETTQEEEDDDEDQRRTDNDEDDKKNTELSSTNVNDEIKKPKNHKKKKVCTRCGKGNRLREKESCIVCDARYCSNCLIKSMGSMPEGRKCVGCIGQPIRESRRRRLGKCSRMLSKVCSPLEVRQIMMAEKECPANQLRPEQLVVNGVELQQEDLCELLGCHVPPVKLKPGRYWYDKDSGLWGQEGEKPDRIISSKLNVGGKLQVDASNGNTQVYINGRQITKIELRFLKLAKVQCPQGTHFWVYDDGSYEEEGQNNIKGNIWGKASTRLICSLFCLPVPSEHSRDEASTLLSRSMPHNLEHGRVEKLMLFGLEGSGTSTIFKQVRFLYGDKFTPEELQNLKLMIQSNMYRYVSVLLEGRERFEEEALMEQNTSFSGNEDSVQGDSKFGKSTRCVYSLNTKFKHFSDWLLDILTMGDFDNYFPAATREYAPLVDEIWKDPAIQETYKRRDELQHLPDVAKYFLDQAIELSSNDYEPTEKDILYAEGVTPSNGLSYLDFSFNDRSPMSEIHDENGLSPLVKYQLIRMSTKGKPYDACKWLDMFEDARVVVFCVALSDYDQMWAHGSNGIMENKMLAIRDSFASLARQPCFADTPFVLILNKYDVFEEKIVRTPLSVCEWFSGFGPLKAQHSQQSLANQAYYYVAMKFKELYGSISGRKLFVCQSVGRESGSVEEALKYIREVIRWDEEREEDVYGINVNEDDDSFYNSQFDCR</sequence>
<dbReference type="EMBL" id="JARYMX010000004">
    <property type="protein sequence ID" value="KAJ9552871.1"/>
    <property type="molecule type" value="Genomic_DNA"/>
</dbReference>
<protein>
    <submittedName>
        <fullName evidence="14">Uncharacterized protein</fullName>
    </submittedName>
</protein>
<evidence type="ECO:0000256" key="7">
    <source>
        <dbReference type="ARBA" id="ARBA00023134"/>
    </source>
</evidence>
<organism evidence="14 15">
    <name type="scientific">Centaurea solstitialis</name>
    <name type="common">yellow star-thistle</name>
    <dbReference type="NCBI Taxonomy" id="347529"/>
    <lineage>
        <taxon>Eukaryota</taxon>
        <taxon>Viridiplantae</taxon>
        <taxon>Streptophyta</taxon>
        <taxon>Embryophyta</taxon>
        <taxon>Tracheophyta</taxon>
        <taxon>Spermatophyta</taxon>
        <taxon>Magnoliopsida</taxon>
        <taxon>eudicotyledons</taxon>
        <taxon>Gunneridae</taxon>
        <taxon>Pentapetalae</taxon>
        <taxon>asterids</taxon>
        <taxon>campanulids</taxon>
        <taxon>Asterales</taxon>
        <taxon>Asteraceae</taxon>
        <taxon>Carduoideae</taxon>
        <taxon>Cardueae</taxon>
        <taxon>Centaureinae</taxon>
        <taxon>Centaurea</taxon>
    </lineage>
</organism>
<dbReference type="AlphaFoldDB" id="A0AA38TF43"/>
<keyword evidence="6" id="KW-0106">Calcium</keyword>
<dbReference type="GO" id="GO:0005737">
    <property type="term" value="C:cytoplasm"/>
    <property type="evidence" value="ECO:0007669"/>
    <property type="project" value="TreeGrafter"/>
</dbReference>
<dbReference type="GO" id="GO:0031683">
    <property type="term" value="F:G-protein beta/gamma-subunit complex binding"/>
    <property type="evidence" value="ECO:0007669"/>
    <property type="project" value="InterPro"/>
</dbReference>
<dbReference type="Gene3D" id="1.10.400.10">
    <property type="entry name" value="GI Alpha 1, domain 2-like"/>
    <property type="match status" value="1"/>
</dbReference>
<evidence type="ECO:0000256" key="3">
    <source>
        <dbReference type="ARBA" id="ARBA00022741"/>
    </source>
</evidence>